<protein>
    <recommendedName>
        <fullName evidence="7">Endolytic murein transglycosylase</fullName>
        <ecNumber evidence="7">4.2.2.29</ecNumber>
    </recommendedName>
    <alternativeName>
        <fullName evidence="7">Peptidoglycan lytic transglycosylase</fullName>
    </alternativeName>
    <alternativeName>
        <fullName evidence="7">Peptidoglycan polymerization terminase</fullName>
    </alternativeName>
</protein>
<keyword evidence="2 7" id="KW-0812">Transmembrane</keyword>
<evidence type="ECO:0000256" key="7">
    <source>
        <dbReference type="HAMAP-Rule" id="MF_02065"/>
    </source>
</evidence>
<evidence type="ECO:0000256" key="4">
    <source>
        <dbReference type="ARBA" id="ARBA00023136"/>
    </source>
</evidence>
<name>A0A1W2GKC8_REIFA</name>
<dbReference type="Pfam" id="PF02618">
    <property type="entry name" value="YceG"/>
    <property type="match status" value="1"/>
</dbReference>
<feature type="site" description="Important for catalytic activity" evidence="7">
    <location>
        <position position="213"/>
    </location>
</feature>
<comment type="function">
    <text evidence="7">Functions as a peptidoglycan terminase that cleaves nascent peptidoglycan strands endolytically to terminate their elongation.</text>
</comment>
<dbReference type="EC" id="4.2.2.29" evidence="7"/>
<keyword evidence="4 7" id="KW-0472">Membrane</keyword>
<organism evidence="8 9">
    <name type="scientific">Reichenbachiella faecimaris</name>
    <dbReference type="NCBI Taxonomy" id="692418"/>
    <lineage>
        <taxon>Bacteria</taxon>
        <taxon>Pseudomonadati</taxon>
        <taxon>Bacteroidota</taxon>
        <taxon>Cytophagia</taxon>
        <taxon>Cytophagales</taxon>
        <taxon>Reichenbachiellaceae</taxon>
        <taxon>Reichenbachiella</taxon>
    </lineage>
</organism>
<keyword evidence="5 7" id="KW-0456">Lyase</keyword>
<keyword evidence="3 7" id="KW-1133">Transmembrane helix</keyword>
<dbReference type="Gene3D" id="3.30.160.60">
    <property type="entry name" value="Classic Zinc Finger"/>
    <property type="match status" value="1"/>
</dbReference>
<dbReference type="PANTHER" id="PTHR30518">
    <property type="entry name" value="ENDOLYTIC MUREIN TRANSGLYCOSYLASE"/>
    <property type="match status" value="1"/>
</dbReference>
<dbReference type="HAMAP" id="MF_02065">
    <property type="entry name" value="MltG"/>
    <property type="match status" value="1"/>
</dbReference>
<dbReference type="NCBIfam" id="TIGR00247">
    <property type="entry name" value="endolytic transglycosylase MltG"/>
    <property type="match status" value="1"/>
</dbReference>
<dbReference type="EMBL" id="FWYF01000003">
    <property type="protein sequence ID" value="SMD37123.1"/>
    <property type="molecule type" value="Genomic_DNA"/>
</dbReference>
<evidence type="ECO:0000256" key="6">
    <source>
        <dbReference type="ARBA" id="ARBA00023316"/>
    </source>
</evidence>
<evidence type="ECO:0000313" key="9">
    <source>
        <dbReference type="Proteomes" id="UP000192472"/>
    </source>
</evidence>
<dbReference type="Gene3D" id="3.30.1490.480">
    <property type="entry name" value="Endolytic murein transglycosylase"/>
    <property type="match status" value="1"/>
</dbReference>
<dbReference type="GO" id="GO:0009252">
    <property type="term" value="P:peptidoglycan biosynthetic process"/>
    <property type="evidence" value="ECO:0007669"/>
    <property type="project" value="UniProtKB-UniRule"/>
</dbReference>
<dbReference type="PANTHER" id="PTHR30518:SF2">
    <property type="entry name" value="ENDOLYTIC MUREIN TRANSGLYCOSYLASE"/>
    <property type="match status" value="1"/>
</dbReference>
<dbReference type="STRING" id="692418.SAMN04488029_3250"/>
<dbReference type="Proteomes" id="UP000192472">
    <property type="component" value="Unassembled WGS sequence"/>
</dbReference>
<dbReference type="AlphaFoldDB" id="A0A1W2GKC8"/>
<proteinExistence type="inferred from homology"/>
<evidence type="ECO:0000313" key="8">
    <source>
        <dbReference type="EMBL" id="SMD37123.1"/>
    </source>
</evidence>
<evidence type="ECO:0000256" key="3">
    <source>
        <dbReference type="ARBA" id="ARBA00022989"/>
    </source>
</evidence>
<keyword evidence="6 7" id="KW-0961">Cell wall biogenesis/degradation</keyword>
<sequence>MGSAIVAFSMMLSSFGFYFWQMIYSPNFLVEQDPKPLMIRTGSTFKEVQNQLYNGRYVNDLVSFSFLSKMMDYDKLVKPGLYLIEPGMTNVQVIRMLRSGDQTEVNVTFNNARLLSDLPEKLTRNLEITEEQLANLILNDSIQQSLGFDSLNFIGMFIPNTYKMWWNTTPDNLLSRLKKEYDKFWHAERLAKAKEMGLTPKEVSVLASIVQAETIQSDELKVVAGLYYNRIRRGIPLMADPTLVFASRDFEIRRVLNKHKTIDSPYNTYINAGLPPGPINMPHINSLDAVLNYDKHKYLYMCAKEDFSGRHNFATNLIDHNRNAEKFQRAMNKAGIYK</sequence>
<comment type="catalytic activity">
    <reaction evidence="7">
        <text>a peptidoglycan chain = a peptidoglycan chain with N-acetyl-1,6-anhydromuramyl-[peptide] at the reducing end + a peptidoglycan chain with N-acetylglucosamine at the non-reducing end.</text>
        <dbReference type="EC" id="4.2.2.29"/>
    </reaction>
</comment>
<dbReference type="InterPro" id="IPR003770">
    <property type="entry name" value="MLTG-like"/>
</dbReference>
<gene>
    <name evidence="7" type="primary">mltG</name>
    <name evidence="8" type="ORF">SAMN04488029_3250</name>
</gene>
<accession>A0A1W2GKC8</accession>
<dbReference type="GO" id="GO:0005886">
    <property type="term" value="C:plasma membrane"/>
    <property type="evidence" value="ECO:0007669"/>
    <property type="project" value="UniProtKB-UniRule"/>
</dbReference>
<dbReference type="CDD" id="cd08010">
    <property type="entry name" value="MltG_like"/>
    <property type="match status" value="1"/>
</dbReference>
<dbReference type="GO" id="GO:0071555">
    <property type="term" value="P:cell wall organization"/>
    <property type="evidence" value="ECO:0007669"/>
    <property type="project" value="UniProtKB-KW"/>
</dbReference>
<dbReference type="GO" id="GO:0008932">
    <property type="term" value="F:lytic endotransglycosylase activity"/>
    <property type="evidence" value="ECO:0007669"/>
    <property type="project" value="UniProtKB-UniRule"/>
</dbReference>
<evidence type="ECO:0000256" key="5">
    <source>
        <dbReference type="ARBA" id="ARBA00023239"/>
    </source>
</evidence>
<comment type="similarity">
    <text evidence="7">Belongs to the transglycosylase MltG family.</text>
</comment>
<reference evidence="8 9" key="1">
    <citation type="submission" date="2017-04" db="EMBL/GenBank/DDBJ databases">
        <authorList>
            <person name="Afonso C.L."/>
            <person name="Miller P.J."/>
            <person name="Scott M.A."/>
            <person name="Spackman E."/>
            <person name="Goraichik I."/>
            <person name="Dimitrov K.M."/>
            <person name="Suarez D.L."/>
            <person name="Swayne D.E."/>
        </authorList>
    </citation>
    <scope>NUCLEOTIDE SEQUENCE [LARGE SCALE GENOMIC DNA]</scope>
    <source>
        <strain evidence="8 9">DSM 26133</strain>
    </source>
</reference>
<evidence type="ECO:0000256" key="2">
    <source>
        <dbReference type="ARBA" id="ARBA00022692"/>
    </source>
</evidence>
<keyword evidence="1 7" id="KW-1003">Cell membrane</keyword>
<keyword evidence="9" id="KW-1185">Reference proteome</keyword>
<evidence type="ECO:0000256" key="1">
    <source>
        <dbReference type="ARBA" id="ARBA00022475"/>
    </source>
</evidence>